<gene>
    <name evidence="2" type="ORF">KF1_043</name>
</gene>
<sequence length="141" mass="16158">MFKWLKKKCNEVVDKFKSVNVGVAFKRFLAVPLLAVIGYDIHVMAAAPSVGHFMALSIDLVLVAWWYEWLNGQGKTVFDIELLNKYKLCRTLLALLFILALPALLILVALTWFVVEFVPETFRDFKGLASDMWNYIKTGDR</sequence>
<keyword evidence="1" id="KW-0472">Membrane</keyword>
<reference evidence="2 3" key="1">
    <citation type="submission" date="2017-08" db="EMBL/GenBank/DDBJ databases">
        <title>Complete genome sequence of bacteriophage vB_VpaP_KF1.</title>
        <authorList>
            <person name="Yu J."/>
            <person name="Kwak S.-J."/>
            <person name="Lim J.-A."/>
            <person name="Chang H.-J."/>
        </authorList>
    </citation>
    <scope>NUCLEOTIDE SEQUENCE [LARGE SCALE GENOMIC DNA]</scope>
</reference>
<organism evidence="2 3">
    <name type="scientific">Vibrio phage vB_VpaP_KF1</name>
    <dbReference type="NCBI Taxonomy" id="2041472"/>
    <lineage>
        <taxon>Viruses</taxon>
        <taxon>Duplodnaviria</taxon>
        <taxon>Heunggongvirae</taxon>
        <taxon>Uroviricota</taxon>
        <taxon>Caudoviricetes</taxon>
        <taxon>Autographivirales</taxon>
        <taxon>Autoscriptoviridae</taxon>
        <taxon>Maculvirus</taxon>
        <taxon>Maculvirus KF1</taxon>
    </lineage>
</organism>
<feature type="transmembrane region" description="Helical" evidence="1">
    <location>
        <begin position="21"/>
        <end position="39"/>
    </location>
</feature>
<keyword evidence="1" id="KW-0812">Transmembrane</keyword>
<accession>A0A384WJ52</accession>
<proteinExistence type="predicted"/>
<dbReference type="Proteomes" id="UP000259916">
    <property type="component" value="Segment"/>
</dbReference>
<name>A0A384WJ52_9CAUD</name>
<feature type="transmembrane region" description="Helical" evidence="1">
    <location>
        <begin position="51"/>
        <end position="70"/>
    </location>
</feature>
<evidence type="ECO:0000313" key="2">
    <source>
        <dbReference type="EMBL" id="ATI19065.1"/>
    </source>
</evidence>
<keyword evidence="1" id="KW-1133">Transmembrane helix</keyword>
<protein>
    <submittedName>
        <fullName evidence="2">Uncharacterized protein</fullName>
    </submittedName>
</protein>
<feature type="transmembrane region" description="Helical" evidence="1">
    <location>
        <begin position="91"/>
        <end position="115"/>
    </location>
</feature>
<keyword evidence="3" id="KW-1185">Reference proteome</keyword>
<evidence type="ECO:0000256" key="1">
    <source>
        <dbReference type="SAM" id="Phobius"/>
    </source>
</evidence>
<dbReference type="EMBL" id="MF754111">
    <property type="protein sequence ID" value="ATI19065.1"/>
    <property type="molecule type" value="Genomic_DNA"/>
</dbReference>
<evidence type="ECO:0000313" key="3">
    <source>
        <dbReference type="Proteomes" id="UP000259916"/>
    </source>
</evidence>